<evidence type="ECO:0000313" key="10">
    <source>
        <dbReference type="EMBL" id="PZC73154.1"/>
    </source>
</evidence>
<comment type="cofactor">
    <cofactor evidence="1 8">
        <name>heme</name>
        <dbReference type="ChEBI" id="CHEBI:30413"/>
    </cofactor>
</comment>
<evidence type="ECO:0000256" key="2">
    <source>
        <dbReference type="ARBA" id="ARBA00010617"/>
    </source>
</evidence>
<evidence type="ECO:0000256" key="7">
    <source>
        <dbReference type="ARBA" id="ARBA00023033"/>
    </source>
</evidence>
<dbReference type="InterPro" id="IPR017972">
    <property type="entry name" value="Cyt_P450_CS"/>
</dbReference>
<dbReference type="AlphaFoldDB" id="A0A2W1BHI7"/>
<evidence type="ECO:0000256" key="4">
    <source>
        <dbReference type="ARBA" id="ARBA00022723"/>
    </source>
</evidence>
<dbReference type="PRINTS" id="PR00463">
    <property type="entry name" value="EP450I"/>
</dbReference>
<accession>A0A2W1BHI7</accession>
<proteinExistence type="inferred from homology"/>
<dbReference type="PANTHER" id="PTHR24291">
    <property type="entry name" value="CYTOCHROME P450 FAMILY 4"/>
    <property type="match status" value="1"/>
</dbReference>
<dbReference type="EMBL" id="KZ150122">
    <property type="protein sequence ID" value="PZC73154.1"/>
    <property type="molecule type" value="Genomic_DNA"/>
</dbReference>
<keyword evidence="4 8" id="KW-0479">Metal-binding</keyword>
<gene>
    <name evidence="10" type="primary">HaOG200031</name>
    <name evidence="10" type="ORF">B5X24_HaOG200031</name>
</gene>
<name>A0A2W1BHI7_HELAM</name>
<dbReference type="SUPFAM" id="SSF48264">
    <property type="entry name" value="Cytochrome P450"/>
    <property type="match status" value="1"/>
</dbReference>
<dbReference type="Gene3D" id="1.10.630.10">
    <property type="entry name" value="Cytochrome P450"/>
    <property type="match status" value="1"/>
</dbReference>
<reference evidence="10 11" key="1">
    <citation type="journal article" date="2017" name="BMC Biol.">
        <title>Genomic innovations, transcriptional plasticity and gene loss underlying the evolution and divergence of two highly polyphagous and invasive Helicoverpa pest species.</title>
        <authorList>
            <person name="Pearce S.L."/>
            <person name="Clarke D.F."/>
            <person name="East P.D."/>
            <person name="Elfekih S."/>
            <person name="Gordon K.H."/>
            <person name="Jermiin L.S."/>
            <person name="McGaughran A."/>
            <person name="Oakeshott J.G."/>
            <person name="Papanikolaou A."/>
            <person name="Perera O.P."/>
            <person name="Rane R.V."/>
            <person name="Richards S."/>
            <person name="Tay W.T."/>
            <person name="Walsh T.K."/>
            <person name="Anderson A."/>
            <person name="Anderson C.J."/>
            <person name="Asgari S."/>
            <person name="Board P.G."/>
            <person name="Bretschneider A."/>
            <person name="Campbell P.M."/>
            <person name="Chertemps T."/>
            <person name="Christeller J.T."/>
            <person name="Coppin C.W."/>
            <person name="Downes S.J."/>
            <person name="Duan G."/>
            <person name="Farnsworth C.A."/>
            <person name="Good R.T."/>
            <person name="Han L.B."/>
            <person name="Han Y.C."/>
            <person name="Hatje K."/>
            <person name="Horne I."/>
            <person name="Huang Y.P."/>
            <person name="Hughes D.S."/>
            <person name="Jacquin-Joly E."/>
            <person name="James W."/>
            <person name="Jhangiani S."/>
            <person name="Kollmar M."/>
            <person name="Kuwar S.S."/>
            <person name="Li S."/>
            <person name="Liu N.Y."/>
            <person name="Maibeche M.T."/>
            <person name="Miller J.R."/>
            <person name="Montagne N."/>
            <person name="Perry T."/>
            <person name="Qu J."/>
            <person name="Song S.V."/>
            <person name="Sutton G.G."/>
            <person name="Vogel H."/>
            <person name="Walenz B.P."/>
            <person name="Xu W."/>
            <person name="Zhang H.J."/>
            <person name="Zou Z."/>
            <person name="Batterham P."/>
            <person name="Edwards O.R."/>
            <person name="Feyereisen R."/>
            <person name="Gibbs R.A."/>
            <person name="Heckel D.G."/>
            <person name="McGrath A."/>
            <person name="Robin C."/>
            <person name="Scherer S.E."/>
            <person name="Worley K.C."/>
            <person name="Wu Y.D."/>
        </authorList>
    </citation>
    <scope>NUCLEOTIDE SEQUENCE [LARGE SCALE GENOMIC DNA]</scope>
    <source>
        <strain evidence="10">Harm_GR_Male_#8</strain>
        <tissue evidence="10">Whole organism</tissue>
    </source>
</reference>
<dbReference type="Pfam" id="PF00067">
    <property type="entry name" value="p450"/>
    <property type="match status" value="1"/>
</dbReference>
<dbReference type="InterPro" id="IPR036396">
    <property type="entry name" value="Cyt_P450_sf"/>
</dbReference>
<dbReference type="GO" id="GO:0020037">
    <property type="term" value="F:heme binding"/>
    <property type="evidence" value="ECO:0007669"/>
    <property type="project" value="InterPro"/>
</dbReference>
<evidence type="ECO:0008006" key="12">
    <source>
        <dbReference type="Google" id="ProtNLM"/>
    </source>
</evidence>
<dbReference type="InterPro" id="IPR002401">
    <property type="entry name" value="Cyt_P450_E_grp-I"/>
</dbReference>
<dbReference type="PRINTS" id="PR00385">
    <property type="entry name" value="P450"/>
</dbReference>
<dbReference type="OrthoDB" id="1372046at2759"/>
<keyword evidence="5 9" id="KW-0560">Oxidoreductase</keyword>
<evidence type="ECO:0000256" key="5">
    <source>
        <dbReference type="ARBA" id="ARBA00023002"/>
    </source>
</evidence>
<dbReference type="GO" id="GO:0005506">
    <property type="term" value="F:iron ion binding"/>
    <property type="evidence" value="ECO:0007669"/>
    <property type="project" value="InterPro"/>
</dbReference>
<dbReference type="PROSITE" id="PS00086">
    <property type="entry name" value="CYTOCHROME_P450"/>
    <property type="match status" value="1"/>
</dbReference>
<evidence type="ECO:0000256" key="8">
    <source>
        <dbReference type="PIRSR" id="PIRSR602401-1"/>
    </source>
</evidence>
<evidence type="ECO:0000256" key="6">
    <source>
        <dbReference type="ARBA" id="ARBA00023004"/>
    </source>
</evidence>
<keyword evidence="11" id="KW-1185">Reference proteome</keyword>
<dbReference type="InterPro" id="IPR001128">
    <property type="entry name" value="Cyt_P450"/>
</dbReference>
<dbReference type="GO" id="GO:0004497">
    <property type="term" value="F:monooxygenase activity"/>
    <property type="evidence" value="ECO:0007669"/>
    <property type="project" value="UniProtKB-KW"/>
</dbReference>
<dbReference type="PANTHER" id="PTHR24291:SF201">
    <property type="entry name" value="CYTOCHROME P450, FAMILY 4, SUBFAMILY B, POLYPEPTIDE 7"/>
    <property type="match status" value="1"/>
</dbReference>
<organism evidence="10 11">
    <name type="scientific">Helicoverpa armigera</name>
    <name type="common">Cotton bollworm</name>
    <name type="synonym">Heliothis armigera</name>
    <dbReference type="NCBI Taxonomy" id="29058"/>
    <lineage>
        <taxon>Eukaryota</taxon>
        <taxon>Metazoa</taxon>
        <taxon>Ecdysozoa</taxon>
        <taxon>Arthropoda</taxon>
        <taxon>Hexapoda</taxon>
        <taxon>Insecta</taxon>
        <taxon>Pterygota</taxon>
        <taxon>Neoptera</taxon>
        <taxon>Endopterygota</taxon>
        <taxon>Lepidoptera</taxon>
        <taxon>Glossata</taxon>
        <taxon>Ditrysia</taxon>
        <taxon>Noctuoidea</taxon>
        <taxon>Noctuidae</taxon>
        <taxon>Heliothinae</taxon>
        <taxon>Helicoverpa</taxon>
    </lineage>
</organism>
<keyword evidence="6 8" id="KW-0408">Iron</keyword>
<keyword evidence="7 9" id="KW-0503">Monooxygenase</keyword>
<keyword evidence="3 8" id="KW-0349">Heme</keyword>
<evidence type="ECO:0000256" key="1">
    <source>
        <dbReference type="ARBA" id="ARBA00001971"/>
    </source>
</evidence>
<evidence type="ECO:0000256" key="3">
    <source>
        <dbReference type="ARBA" id="ARBA00022617"/>
    </source>
</evidence>
<dbReference type="GO" id="GO:0016705">
    <property type="term" value="F:oxidoreductase activity, acting on paired donors, with incorporation or reduction of molecular oxygen"/>
    <property type="evidence" value="ECO:0007669"/>
    <property type="project" value="InterPro"/>
</dbReference>
<protein>
    <recommendedName>
        <fullName evidence="12">Cytochrome P450</fullName>
    </recommendedName>
</protein>
<evidence type="ECO:0000256" key="9">
    <source>
        <dbReference type="RuleBase" id="RU000461"/>
    </source>
</evidence>
<feature type="binding site" description="axial binding residue" evidence="8">
    <location>
        <position position="438"/>
    </location>
    <ligand>
        <name>heme</name>
        <dbReference type="ChEBI" id="CHEBI:30413"/>
    </ligand>
    <ligandPart>
        <name>Fe</name>
        <dbReference type="ChEBI" id="CHEBI:18248"/>
    </ligandPart>
</feature>
<evidence type="ECO:0000313" key="11">
    <source>
        <dbReference type="Proteomes" id="UP000249218"/>
    </source>
</evidence>
<sequence length="490" mass="56009">MSVLLCTVICVVFIWWFMKPRDKGPPIYPWAFPLVGHLPHIIGDRTYLARFLKSLNSYCVEKGDVIRMWFGTHTFYIVTDPDDSILIANSCLNKSYFYDFAKNFLGTGLITADASLWKAHRKLLNPAFNQQVLNTFLDEINGQARSLVALLDTEVDKKPIDVRSHFVNFTLKTVSRTSLGLDVKDQNVIDTEYAEAFEEYVATLVERVQSGWMHLSYAFNFSALKRKQDALIKKMKSIIDPIIVKRKSDLKMINRSNADNNNTIPDRFKPVLDQMLNLAEEQNAFTNEDIRAHLDTFVAASYDTSSSAMTFMLVVIGSNEDIQEKIYKELEREHVNKDEDITKDVLPKLVYLDAVVKETLRLYSPVPVILRKLDKNIRIKNYTLEAGNTCVIGLQGINNHTMWGPDVDQFKPERWLDPATLPKNPNAFMAFGAGRRNCIGKLYSMMVIKTTLAHILRRYRVTGDISKLQAEFDVVLKPVTGHRIGLTLRN</sequence>
<dbReference type="Proteomes" id="UP000249218">
    <property type="component" value="Unassembled WGS sequence"/>
</dbReference>
<comment type="similarity">
    <text evidence="2 9">Belongs to the cytochrome P450 family.</text>
</comment>
<dbReference type="InterPro" id="IPR050196">
    <property type="entry name" value="Cytochrome_P450_Monoox"/>
</dbReference>